<keyword evidence="7 9" id="KW-0663">Pyridoxal phosphate</keyword>
<dbReference type="GO" id="GO:0005737">
    <property type="term" value="C:cytoplasm"/>
    <property type="evidence" value="ECO:0007669"/>
    <property type="project" value="UniProtKB-SubCell"/>
</dbReference>
<feature type="binding site" evidence="9">
    <location>
        <begin position="123"/>
        <end position="124"/>
    </location>
    <ligand>
        <name>pyridoxal 5'-phosphate</name>
        <dbReference type="ChEBI" id="CHEBI:597326"/>
    </ligand>
</feature>
<comment type="pathway">
    <text evidence="2 9">Cofactor biosynthesis; biotin biosynthesis; 7,8-diaminononanoate from 8-amino-7-oxononanoate (SAM route): step 1/1.</text>
</comment>
<dbReference type="Gene3D" id="3.40.640.10">
    <property type="entry name" value="Type I PLP-dependent aspartate aminotransferase-like (Major domain)"/>
    <property type="match status" value="1"/>
</dbReference>
<comment type="caution">
    <text evidence="10">The sequence shown here is derived from an EMBL/GenBank/DDBJ whole genome shotgun (WGS) entry which is preliminary data.</text>
</comment>
<dbReference type="EC" id="2.6.1.62" evidence="9"/>
<evidence type="ECO:0000256" key="2">
    <source>
        <dbReference type="ARBA" id="ARBA00005063"/>
    </source>
</evidence>
<dbReference type="EMBL" id="BMGL01000016">
    <property type="protein sequence ID" value="GGE22145.1"/>
    <property type="molecule type" value="Genomic_DNA"/>
</dbReference>
<evidence type="ECO:0000256" key="4">
    <source>
        <dbReference type="ARBA" id="ARBA00022679"/>
    </source>
</evidence>
<dbReference type="InterPro" id="IPR005814">
    <property type="entry name" value="Aminotrans_3"/>
</dbReference>
<evidence type="ECO:0000256" key="9">
    <source>
        <dbReference type="HAMAP-Rule" id="MF_00834"/>
    </source>
</evidence>
<dbReference type="GO" id="GO:0051537">
    <property type="term" value="F:2 iron, 2 sulfur cluster binding"/>
    <property type="evidence" value="ECO:0007669"/>
    <property type="project" value="UniProtKB-KW"/>
</dbReference>
<evidence type="ECO:0000256" key="1">
    <source>
        <dbReference type="ARBA" id="ARBA00001933"/>
    </source>
</evidence>
<keyword evidence="9" id="KW-0963">Cytoplasm</keyword>
<feature type="binding site" evidence="9">
    <location>
        <begin position="313"/>
        <end position="314"/>
    </location>
    <ligand>
        <name>pyridoxal 5'-phosphate</name>
        <dbReference type="ChEBI" id="CHEBI:597326"/>
    </ligand>
</feature>
<name>A0A917A1A9_9FLAO</name>
<proteinExistence type="inferred from homology"/>
<sequence>MLMKILGQNIRFGKSLSERDEKVIWHPLTQHKTAAPLKAIKKAKGVWLEDEDGKQYIDAISSWYTSMYGHCNSKIRKAVSKQMEKLDQVVFSGFTHEPAVELAEKLLEILPQNQAKLFFNDNGSTATEIGIKMALQYHHNQGHKRHVMLALEEGFHGDTFGAMSVSGLSVYNGAFEKHFIEVIRLPKPVGYNNDEVINLLQQWIETYEIAGFIYEPLVQGAAGMKTYSKAGLEDILKLCKLNDIICIADEVMTGFGKTGKTFASQYMQTSPDVICLSKALSAGMVPMGITSCSQKIYDAFYDDELSKGLFHGHTYTGNPLACAAALASIKLLQSEEIQQQIKNIMSWHQSFAIQLKQHPKIAEVRQIGMILAFDLSVKMERYGSLRNELYDYFMQKGIFLRPLGNTIYILTPFVIKKEEMQQVYDSILSCVEEVI</sequence>
<organism evidence="10 11">
    <name type="scientific">Psychroflexus salis</name>
    <dbReference type="NCBI Taxonomy" id="1526574"/>
    <lineage>
        <taxon>Bacteria</taxon>
        <taxon>Pseudomonadati</taxon>
        <taxon>Bacteroidota</taxon>
        <taxon>Flavobacteriia</taxon>
        <taxon>Flavobacteriales</taxon>
        <taxon>Flavobacteriaceae</taxon>
        <taxon>Psychroflexus</taxon>
    </lineage>
</organism>
<feature type="binding site" evidence="9">
    <location>
        <position position="312"/>
    </location>
    <ligand>
        <name>substrate</name>
    </ligand>
</feature>
<keyword evidence="11" id="KW-1185">Reference proteome</keyword>
<feature type="binding site" evidence="9">
    <location>
        <position position="63"/>
    </location>
    <ligand>
        <name>substrate</name>
    </ligand>
</feature>
<dbReference type="SUPFAM" id="SSF53383">
    <property type="entry name" value="PLP-dependent transferases"/>
    <property type="match status" value="1"/>
</dbReference>
<comment type="caution">
    <text evidence="9">Lacks conserved residue(s) required for the propagation of feature annotation.</text>
</comment>
<comment type="cofactor">
    <cofactor evidence="1 9">
        <name>pyridoxal 5'-phosphate</name>
        <dbReference type="ChEBI" id="CHEBI:597326"/>
    </cofactor>
</comment>
<protein>
    <recommendedName>
        <fullName evidence="9">Adenosylmethionine-8-amino-7-oxononanoate aminotransferase</fullName>
        <ecNumber evidence="9">2.6.1.62</ecNumber>
    </recommendedName>
    <alternativeName>
        <fullName evidence="9">7,8-diamino-pelargonic acid aminotransferase</fullName>
        <shortName evidence="9">DAPA AT</shortName>
        <shortName evidence="9">DAPA aminotransferase</shortName>
    </alternativeName>
    <alternativeName>
        <fullName evidence="9">7,8-diaminononanoate synthase</fullName>
        <shortName evidence="9">DANS</shortName>
    </alternativeName>
    <alternativeName>
        <fullName evidence="9">Diaminopelargonic acid synthase</fullName>
    </alternativeName>
</protein>
<evidence type="ECO:0000313" key="11">
    <source>
        <dbReference type="Proteomes" id="UP000599688"/>
    </source>
</evidence>
<keyword evidence="5 9" id="KW-0949">S-adenosyl-L-methionine</keyword>
<comment type="similarity">
    <text evidence="9">Belongs to the class-III pyridoxal-phosphate-dependent aminotransferase family. BioA subfamily.</text>
</comment>
<dbReference type="Gene3D" id="3.90.1150.10">
    <property type="entry name" value="Aspartate Aminotransferase, domain 1"/>
    <property type="match status" value="1"/>
</dbReference>
<comment type="subunit">
    <text evidence="9">Homodimer.</text>
</comment>
<evidence type="ECO:0000256" key="7">
    <source>
        <dbReference type="ARBA" id="ARBA00022898"/>
    </source>
</evidence>
<dbReference type="InterPro" id="IPR015424">
    <property type="entry name" value="PyrdxlP-dep_Trfase"/>
</dbReference>
<feature type="binding site" evidence="9">
    <location>
        <position position="401"/>
    </location>
    <ligand>
        <name>substrate</name>
    </ligand>
</feature>
<dbReference type="GO" id="GO:0009102">
    <property type="term" value="P:biotin biosynthetic process"/>
    <property type="evidence" value="ECO:0007669"/>
    <property type="project" value="UniProtKB-UniRule"/>
</dbReference>
<dbReference type="CDD" id="cd00610">
    <property type="entry name" value="OAT_like"/>
    <property type="match status" value="1"/>
</dbReference>
<dbReference type="FunFam" id="3.40.640.10:FF:000004">
    <property type="entry name" value="Acetylornithine aminotransferase"/>
    <property type="match status" value="1"/>
</dbReference>
<feature type="binding site" evidence="9">
    <location>
        <position position="249"/>
    </location>
    <ligand>
        <name>pyridoxal 5'-phosphate</name>
        <dbReference type="ChEBI" id="CHEBI:597326"/>
    </ligand>
</feature>
<keyword evidence="3 9" id="KW-0032">Aminotransferase</keyword>
<dbReference type="InterPro" id="IPR015422">
    <property type="entry name" value="PyrdxlP-dep_Trfase_small"/>
</dbReference>
<reference evidence="10 11" key="1">
    <citation type="journal article" date="2014" name="Int. J. Syst. Evol. Microbiol.">
        <title>Complete genome sequence of Corynebacterium casei LMG S-19264T (=DSM 44701T), isolated from a smear-ripened cheese.</title>
        <authorList>
            <consortium name="US DOE Joint Genome Institute (JGI-PGF)"/>
            <person name="Walter F."/>
            <person name="Albersmeier A."/>
            <person name="Kalinowski J."/>
            <person name="Ruckert C."/>
        </authorList>
    </citation>
    <scope>NUCLEOTIDE SEQUENCE [LARGE SCALE GENOMIC DNA]</scope>
    <source>
        <strain evidence="10 11">CGMCC 1.12925</strain>
    </source>
</reference>
<dbReference type="InterPro" id="IPR005815">
    <property type="entry name" value="BioA"/>
</dbReference>
<dbReference type="PIRSF" id="PIRSF000521">
    <property type="entry name" value="Transaminase_4ab_Lys_Orn"/>
    <property type="match status" value="1"/>
</dbReference>
<keyword evidence="4 9" id="KW-0808">Transferase</keyword>
<comment type="catalytic activity">
    <reaction evidence="8 9">
        <text>(8S)-8-amino-7-oxononanoate + S-adenosyl-L-methionine = S-adenosyl-4-methylsulfanyl-2-oxobutanoate + (7R,8S)-7,8-diammoniononanoate</text>
        <dbReference type="Rhea" id="RHEA:16861"/>
        <dbReference type="ChEBI" id="CHEBI:16490"/>
        <dbReference type="ChEBI" id="CHEBI:59789"/>
        <dbReference type="ChEBI" id="CHEBI:149468"/>
        <dbReference type="ChEBI" id="CHEBI:149469"/>
        <dbReference type="EC" id="2.6.1.62"/>
    </reaction>
</comment>
<evidence type="ECO:0000256" key="6">
    <source>
        <dbReference type="ARBA" id="ARBA00022756"/>
    </source>
</evidence>
<feature type="modified residue" description="N6-(pyridoxal phosphate)lysine" evidence="9">
    <location>
        <position position="278"/>
    </location>
</feature>
<dbReference type="GO" id="GO:0004015">
    <property type="term" value="F:adenosylmethionine-8-amino-7-oxononanoate transaminase activity"/>
    <property type="evidence" value="ECO:0007669"/>
    <property type="project" value="UniProtKB-UniRule"/>
</dbReference>
<evidence type="ECO:0000256" key="8">
    <source>
        <dbReference type="ARBA" id="ARBA00048449"/>
    </source>
</evidence>
<dbReference type="GO" id="GO:0004141">
    <property type="term" value="F:dethiobiotin synthase activity"/>
    <property type="evidence" value="ECO:0007669"/>
    <property type="project" value="TreeGrafter"/>
</dbReference>
<dbReference type="GO" id="GO:0030170">
    <property type="term" value="F:pyridoxal phosphate binding"/>
    <property type="evidence" value="ECO:0007669"/>
    <property type="project" value="UniProtKB-UniRule"/>
</dbReference>
<dbReference type="AlphaFoldDB" id="A0A917A1A9"/>
<evidence type="ECO:0000256" key="3">
    <source>
        <dbReference type="ARBA" id="ARBA00022576"/>
    </source>
</evidence>
<keyword evidence="6 9" id="KW-0093">Biotin biosynthesis</keyword>
<feature type="binding site" evidence="9">
    <location>
        <position position="278"/>
    </location>
    <ligand>
        <name>substrate</name>
    </ligand>
</feature>
<gene>
    <name evidence="9 10" type="primary">bioA</name>
    <name evidence="10" type="ORF">GCM10010831_24030</name>
</gene>
<dbReference type="PANTHER" id="PTHR42684:SF3">
    <property type="entry name" value="ADENOSYLMETHIONINE-8-AMINO-7-OXONONANOATE AMINOTRANSFERASE"/>
    <property type="match status" value="1"/>
</dbReference>
<evidence type="ECO:0000256" key="5">
    <source>
        <dbReference type="ARBA" id="ARBA00022691"/>
    </source>
</evidence>
<dbReference type="Pfam" id="PF00202">
    <property type="entry name" value="Aminotran_3"/>
    <property type="match status" value="1"/>
</dbReference>
<feature type="site" description="Participates in the substrate recognition with KAPA and in a stacking interaction with the adenine ring of SAM" evidence="9">
    <location>
        <position position="28"/>
    </location>
</feature>
<dbReference type="Proteomes" id="UP000599688">
    <property type="component" value="Unassembled WGS sequence"/>
</dbReference>
<comment type="function">
    <text evidence="9">Catalyzes the transfer of the alpha-amino group from S-adenosyl-L-methionine (SAM) to 7-keto-8-aminopelargonic acid (KAPA) to form 7,8-diaminopelargonic acid (DAPA). It is the only aminotransferase known to utilize SAM as an amino donor.</text>
</comment>
<accession>A0A917A1A9</accession>
<dbReference type="PANTHER" id="PTHR42684">
    <property type="entry name" value="ADENOSYLMETHIONINE-8-AMINO-7-OXONONANOATE AMINOTRANSFERASE"/>
    <property type="match status" value="1"/>
</dbReference>
<dbReference type="HAMAP" id="MF_00834">
    <property type="entry name" value="BioA"/>
    <property type="match status" value="1"/>
</dbReference>
<comment type="subcellular location">
    <subcellularLocation>
        <location evidence="9">Cytoplasm</location>
    </subcellularLocation>
</comment>
<evidence type="ECO:0000313" key="10">
    <source>
        <dbReference type="EMBL" id="GGE22145.1"/>
    </source>
</evidence>
<dbReference type="InterPro" id="IPR015421">
    <property type="entry name" value="PyrdxlP-dep_Trfase_major"/>
</dbReference>
<dbReference type="NCBIfam" id="TIGR00508">
    <property type="entry name" value="bioA"/>
    <property type="match status" value="1"/>
</dbReference>